<dbReference type="SMART" id="SM00747">
    <property type="entry name" value="CFEM"/>
    <property type="match status" value="1"/>
</dbReference>
<keyword evidence="5" id="KW-0325">Glycoprotein</keyword>
<keyword evidence="9" id="KW-0479">Metal-binding</keyword>
<name>A0AA40CDA8_9PEZI</name>
<comment type="caution">
    <text evidence="9">Lacks conserved residue(s) required for the propagation of feature annotation.</text>
</comment>
<evidence type="ECO:0000256" key="3">
    <source>
        <dbReference type="ARBA" id="ARBA00010031"/>
    </source>
</evidence>
<dbReference type="Pfam" id="PF05730">
    <property type="entry name" value="CFEM"/>
    <property type="match status" value="1"/>
</dbReference>
<feature type="compositionally biased region" description="Low complexity" evidence="10">
    <location>
        <begin position="94"/>
        <end position="110"/>
    </location>
</feature>
<feature type="compositionally biased region" description="Polar residues" evidence="10">
    <location>
        <begin position="111"/>
        <end position="121"/>
    </location>
</feature>
<reference evidence="14" key="1">
    <citation type="submission" date="2023-06" db="EMBL/GenBank/DDBJ databases">
        <title>Genome-scale phylogeny and comparative genomics of the fungal order Sordariales.</title>
        <authorList>
            <consortium name="Lawrence Berkeley National Laboratory"/>
            <person name="Hensen N."/>
            <person name="Bonometti L."/>
            <person name="Westerberg I."/>
            <person name="Brannstrom I.O."/>
            <person name="Guillou S."/>
            <person name="Cros-Aarteil S."/>
            <person name="Calhoun S."/>
            <person name="Haridas S."/>
            <person name="Kuo A."/>
            <person name="Mondo S."/>
            <person name="Pangilinan J."/>
            <person name="Riley R."/>
            <person name="Labutti K."/>
            <person name="Andreopoulos B."/>
            <person name="Lipzen A."/>
            <person name="Chen C."/>
            <person name="Yanf M."/>
            <person name="Daum C."/>
            <person name="Ng V."/>
            <person name="Clum A."/>
            <person name="Steindorff A."/>
            <person name="Ohm R."/>
            <person name="Martin F."/>
            <person name="Silar P."/>
            <person name="Natvig D."/>
            <person name="Lalanne C."/>
            <person name="Gautier V."/>
            <person name="Ament-Velasquez S.L."/>
            <person name="Kruys A."/>
            <person name="Hutchinson M.I."/>
            <person name="Powell A.J."/>
            <person name="Barry K."/>
            <person name="Miller A.N."/>
            <person name="Grigoriev I.V."/>
            <person name="Debuchy R."/>
            <person name="Gladieux P."/>
            <person name="Thoren M.H."/>
            <person name="Johannesson H."/>
        </authorList>
    </citation>
    <scope>NUCLEOTIDE SEQUENCE</scope>
    <source>
        <strain evidence="14">CBS 606.72</strain>
    </source>
</reference>
<keyword evidence="11" id="KW-1133">Transmembrane helix</keyword>
<feature type="region of interest" description="Disordered" evidence="10">
    <location>
        <begin position="94"/>
        <end position="121"/>
    </location>
</feature>
<evidence type="ECO:0000256" key="4">
    <source>
        <dbReference type="ARBA" id="ARBA00022525"/>
    </source>
</evidence>
<keyword evidence="6 12" id="KW-0732">Signal</keyword>
<evidence type="ECO:0000256" key="5">
    <source>
        <dbReference type="ARBA" id="ARBA00022622"/>
    </source>
</evidence>
<keyword evidence="9" id="KW-0408">Iron</keyword>
<dbReference type="GO" id="GO:0005576">
    <property type="term" value="C:extracellular region"/>
    <property type="evidence" value="ECO:0007669"/>
    <property type="project" value="UniProtKB-SubCell"/>
</dbReference>
<evidence type="ECO:0000256" key="2">
    <source>
        <dbReference type="ARBA" id="ARBA00004613"/>
    </source>
</evidence>
<keyword evidence="8" id="KW-0449">Lipoprotein</keyword>
<keyword evidence="15" id="KW-1185">Reference proteome</keyword>
<dbReference type="GO" id="GO:0046872">
    <property type="term" value="F:metal ion binding"/>
    <property type="evidence" value="ECO:0007669"/>
    <property type="project" value="UniProtKB-UniRule"/>
</dbReference>
<feature type="region of interest" description="Disordered" evidence="10">
    <location>
        <begin position="267"/>
        <end position="305"/>
    </location>
</feature>
<dbReference type="GO" id="GO:0098552">
    <property type="term" value="C:side of membrane"/>
    <property type="evidence" value="ECO:0007669"/>
    <property type="project" value="UniProtKB-KW"/>
</dbReference>
<evidence type="ECO:0000313" key="14">
    <source>
        <dbReference type="EMBL" id="KAK0633995.1"/>
    </source>
</evidence>
<dbReference type="Proteomes" id="UP001175000">
    <property type="component" value="Unassembled WGS sequence"/>
</dbReference>
<evidence type="ECO:0000256" key="6">
    <source>
        <dbReference type="ARBA" id="ARBA00022729"/>
    </source>
</evidence>
<evidence type="ECO:0000259" key="13">
    <source>
        <dbReference type="PROSITE" id="PS52012"/>
    </source>
</evidence>
<feature type="signal peptide" evidence="12">
    <location>
        <begin position="1"/>
        <end position="19"/>
    </location>
</feature>
<feature type="domain" description="CFEM" evidence="13">
    <location>
        <begin position="1"/>
        <end position="105"/>
    </location>
</feature>
<organism evidence="14 15">
    <name type="scientific">Immersiella caudata</name>
    <dbReference type="NCBI Taxonomy" id="314043"/>
    <lineage>
        <taxon>Eukaryota</taxon>
        <taxon>Fungi</taxon>
        <taxon>Dikarya</taxon>
        <taxon>Ascomycota</taxon>
        <taxon>Pezizomycotina</taxon>
        <taxon>Sordariomycetes</taxon>
        <taxon>Sordariomycetidae</taxon>
        <taxon>Sordariales</taxon>
        <taxon>Lasiosphaeriaceae</taxon>
        <taxon>Immersiella</taxon>
    </lineage>
</organism>
<feature type="region of interest" description="Disordered" evidence="10">
    <location>
        <begin position="138"/>
        <end position="166"/>
    </location>
</feature>
<dbReference type="InterPro" id="IPR008427">
    <property type="entry name" value="Extracellular_membr_CFEM_dom"/>
</dbReference>
<evidence type="ECO:0000256" key="1">
    <source>
        <dbReference type="ARBA" id="ARBA00004589"/>
    </source>
</evidence>
<evidence type="ECO:0000256" key="12">
    <source>
        <dbReference type="SAM" id="SignalP"/>
    </source>
</evidence>
<evidence type="ECO:0000256" key="8">
    <source>
        <dbReference type="ARBA" id="ARBA00023288"/>
    </source>
</evidence>
<dbReference type="PROSITE" id="PS52012">
    <property type="entry name" value="CFEM"/>
    <property type="match status" value="1"/>
</dbReference>
<evidence type="ECO:0000256" key="9">
    <source>
        <dbReference type="PROSITE-ProRule" id="PRU01356"/>
    </source>
</evidence>
<keyword evidence="7 9" id="KW-1015">Disulfide bond</keyword>
<feature type="transmembrane region" description="Helical" evidence="11">
    <location>
        <begin position="168"/>
        <end position="190"/>
    </location>
</feature>
<feature type="disulfide bond" evidence="9">
    <location>
        <begin position="45"/>
        <end position="78"/>
    </location>
</feature>
<keyword evidence="5" id="KW-0336">GPI-anchor</keyword>
<comment type="subcellular location">
    <subcellularLocation>
        <location evidence="1">Membrane</location>
        <topology evidence="1">Lipid-anchor</topology>
        <topology evidence="1">GPI-anchor</topology>
    </subcellularLocation>
    <subcellularLocation>
        <location evidence="2">Secreted</location>
    </subcellularLocation>
</comment>
<sequence>MKLGRCLLLTFYAAASTQQQLPSCARTCLNRTTTTCGSDDTLCRCSSPEFVSAVSCCIVINCGPIDQEAAGARLSSQCLSVGVTVASTVSCASASRTSTTPSGTSTSVSTPLSATTQPTSSPSLISLFSTVHSPTGISTATSISSQSTTSPPPAPPPSSSSSGLSSGATAGIAVGSLIGIAILALALVLYKTRRPAGQGKSGDGYLSSNAPEFGDTILESDLVQTAEHLAVAPVHPPVIAELPCPSEPLKRGVKDSSMALAVSSSVPATAVSELPLDRGEAGEGSFGPGAPSLVSPVSPGSETRN</sequence>
<comment type="similarity">
    <text evidence="3">Belongs to the RBT5 family.</text>
</comment>
<keyword evidence="11" id="KW-0812">Transmembrane</keyword>
<feature type="compositionally biased region" description="Low complexity" evidence="10">
    <location>
        <begin position="138"/>
        <end position="149"/>
    </location>
</feature>
<evidence type="ECO:0000256" key="7">
    <source>
        <dbReference type="ARBA" id="ARBA00023157"/>
    </source>
</evidence>
<protein>
    <recommendedName>
        <fullName evidence="13">CFEM domain-containing protein</fullName>
    </recommendedName>
</protein>
<keyword evidence="9" id="KW-0349">Heme</keyword>
<keyword evidence="4" id="KW-0964">Secreted</keyword>
<comment type="caution">
    <text evidence="14">The sequence shown here is derived from an EMBL/GenBank/DDBJ whole genome shotgun (WGS) entry which is preliminary data.</text>
</comment>
<feature type="binding site" description="axial binding residue" evidence="9">
    <location>
        <position position="40"/>
    </location>
    <ligand>
        <name>heme</name>
        <dbReference type="ChEBI" id="CHEBI:30413"/>
    </ligand>
    <ligandPart>
        <name>Fe</name>
        <dbReference type="ChEBI" id="CHEBI:18248"/>
    </ligandPart>
</feature>
<gene>
    <name evidence="14" type="ORF">B0T14DRAFT_84906</name>
</gene>
<feature type="chain" id="PRO_5041315534" description="CFEM domain-containing protein" evidence="12">
    <location>
        <begin position="20"/>
        <end position="305"/>
    </location>
</feature>
<feature type="disulfide bond" evidence="9">
    <location>
        <begin position="36"/>
        <end position="43"/>
    </location>
</feature>
<dbReference type="AlphaFoldDB" id="A0AA40CDA8"/>
<proteinExistence type="inferred from homology"/>
<evidence type="ECO:0000256" key="11">
    <source>
        <dbReference type="SAM" id="Phobius"/>
    </source>
</evidence>
<dbReference type="EMBL" id="JAULSU010000001">
    <property type="protein sequence ID" value="KAK0633995.1"/>
    <property type="molecule type" value="Genomic_DNA"/>
</dbReference>
<evidence type="ECO:0000256" key="10">
    <source>
        <dbReference type="SAM" id="MobiDB-lite"/>
    </source>
</evidence>
<keyword evidence="11" id="KW-0472">Membrane</keyword>
<evidence type="ECO:0000313" key="15">
    <source>
        <dbReference type="Proteomes" id="UP001175000"/>
    </source>
</evidence>
<accession>A0AA40CDA8</accession>